<dbReference type="SMART" id="SM00490">
    <property type="entry name" value="HELICc"/>
    <property type="match status" value="1"/>
</dbReference>
<dbReference type="InterPro" id="IPR011545">
    <property type="entry name" value="DEAD/DEAH_box_helicase_dom"/>
</dbReference>
<accession>A0A1C6FJG8</accession>
<dbReference type="PROSITE" id="PS00039">
    <property type="entry name" value="DEAD_ATP_HELICASE"/>
    <property type="match status" value="1"/>
</dbReference>
<dbReference type="PROSITE" id="PS51192">
    <property type="entry name" value="HELICASE_ATP_BIND_1"/>
    <property type="match status" value="1"/>
</dbReference>
<evidence type="ECO:0000256" key="2">
    <source>
        <dbReference type="ARBA" id="ARBA00022490"/>
    </source>
</evidence>
<dbReference type="SUPFAM" id="SSF52540">
    <property type="entry name" value="P-loop containing nucleoside triphosphate hydrolases"/>
    <property type="match status" value="1"/>
</dbReference>
<dbReference type="GO" id="GO:0016787">
    <property type="term" value="F:hydrolase activity"/>
    <property type="evidence" value="ECO:0007669"/>
    <property type="project" value="UniProtKB-KW"/>
</dbReference>
<evidence type="ECO:0000256" key="5">
    <source>
        <dbReference type="ARBA" id="ARBA00022806"/>
    </source>
</evidence>
<dbReference type="EC" id="3.6.4.13" evidence="1"/>
<feature type="compositionally biased region" description="Basic and acidic residues" evidence="10">
    <location>
        <begin position="533"/>
        <end position="550"/>
    </location>
</feature>
<dbReference type="EMBL" id="FMHG01000001">
    <property type="protein sequence ID" value="SCJ33233.1"/>
    <property type="molecule type" value="Genomic_DNA"/>
</dbReference>
<evidence type="ECO:0000256" key="6">
    <source>
        <dbReference type="ARBA" id="ARBA00022840"/>
    </source>
</evidence>
<dbReference type="Gene3D" id="3.40.50.300">
    <property type="entry name" value="P-loop containing nucleotide triphosphate hydrolases"/>
    <property type="match status" value="2"/>
</dbReference>
<dbReference type="GO" id="GO:0009409">
    <property type="term" value="P:response to cold"/>
    <property type="evidence" value="ECO:0007669"/>
    <property type="project" value="TreeGrafter"/>
</dbReference>
<gene>
    <name evidence="14" type="primary">cshA</name>
    <name evidence="14" type="ORF">SAMEA3545359_00003</name>
</gene>
<evidence type="ECO:0000256" key="7">
    <source>
        <dbReference type="ARBA" id="ARBA00023016"/>
    </source>
</evidence>
<evidence type="ECO:0000256" key="9">
    <source>
        <dbReference type="RuleBase" id="RU000492"/>
    </source>
</evidence>
<dbReference type="InterPro" id="IPR014014">
    <property type="entry name" value="RNA_helicase_DEAD_Q_motif"/>
</dbReference>
<feature type="region of interest" description="Disordered" evidence="10">
    <location>
        <begin position="528"/>
        <end position="567"/>
    </location>
</feature>
<evidence type="ECO:0000256" key="8">
    <source>
        <dbReference type="PROSITE-ProRule" id="PRU00552"/>
    </source>
</evidence>
<protein>
    <recommendedName>
        <fullName evidence="1">RNA helicase</fullName>
        <ecNumber evidence="1">3.6.4.13</ecNumber>
    </recommendedName>
</protein>
<dbReference type="CDD" id="cd18787">
    <property type="entry name" value="SF2_C_DEAD"/>
    <property type="match status" value="1"/>
</dbReference>
<keyword evidence="2" id="KW-0963">Cytoplasm</keyword>
<dbReference type="GO" id="GO:0005524">
    <property type="term" value="F:ATP binding"/>
    <property type="evidence" value="ECO:0007669"/>
    <property type="project" value="UniProtKB-KW"/>
</dbReference>
<dbReference type="GO" id="GO:0033592">
    <property type="term" value="F:RNA strand annealing activity"/>
    <property type="evidence" value="ECO:0007669"/>
    <property type="project" value="TreeGrafter"/>
</dbReference>
<comment type="similarity">
    <text evidence="9">Belongs to the DEAD box helicase family.</text>
</comment>
<dbReference type="InterPro" id="IPR001650">
    <property type="entry name" value="Helicase_C-like"/>
</dbReference>
<dbReference type="SMART" id="SM00487">
    <property type="entry name" value="DEXDc"/>
    <property type="match status" value="1"/>
</dbReference>
<dbReference type="InterPro" id="IPR012677">
    <property type="entry name" value="Nucleotide-bd_a/b_plait_sf"/>
</dbReference>
<evidence type="ECO:0000259" key="13">
    <source>
        <dbReference type="PROSITE" id="PS51195"/>
    </source>
</evidence>
<dbReference type="Gene3D" id="3.30.70.330">
    <property type="match status" value="1"/>
</dbReference>
<feature type="domain" description="DEAD-box RNA helicase Q" evidence="13">
    <location>
        <begin position="4"/>
        <end position="32"/>
    </location>
</feature>
<dbReference type="InterPro" id="IPR044742">
    <property type="entry name" value="DEAD/DEAH_RhlB"/>
</dbReference>
<dbReference type="InterPro" id="IPR050547">
    <property type="entry name" value="DEAD_box_RNA_helicases"/>
</dbReference>
<name>A0A1C6FJG8_9FIRM</name>
<dbReference type="GO" id="GO:0005829">
    <property type="term" value="C:cytosol"/>
    <property type="evidence" value="ECO:0007669"/>
    <property type="project" value="TreeGrafter"/>
</dbReference>
<dbReference type="Pfam" id="PF00270">
    <property type="entry name" value="DEAD"/>
    <property type="match status" value="1"/>
</dbReference>
<feature type="domain" description="Helicase C-terminal" evidence="12">
    <location>
        <begin position="237"/>
        <end position="380"/>
    </location>
</feature>
<dbReference type="PANTHER" id="PTHR47963">
    <property type="entry name" value="DEAD-BOX ATP-DEPENDENT RNA HELICASE 47, MITOCHONDRIAL"/>
    <property type="match status" value="1"/>
</dbReference>
<keyword evidence="4 9" id="KW-0378">Hydrolase</keyword>
<dbReference type="Pfam" id="PF25399">
    <property type="entry name" value="DeaD_dimer"/>
    <property type="match status" value="1"/>
</dbReference>
<keyword evidence="3 9" id="KW-0547">Nucleotide-binding</keyword>
<evidence type="ECO:0000259" key="12">
    <source>
        <dbReference type="PROSITE" id="PS51194"/>
    </source>
</evidence>
<dbReference type="PROSITE" id="PS51195">
    <property type="entry name" value="Q_MOTIF"/>
    <property type="match status" value="1"/>
</dbReference>
<dbReference type="InterPro" id="IPR014001">
    <property type="entry name" value="Helicase_ATP-bd"/>
</dbReference>
<reference evidence="14" key="1">
    <citation type="submission" date="2015-09" db="EMBL/GenBank/DDBJ databases">
        <authorList>
            <consortium name="Pathogen Informatics"/>
        </authorList>
    </citation>
    <scope>NUCLEOTIDE SEQUENCE</scope>
    <source>
        <strain evidence="14">2789STDY5834896</strain>
    </source>
</reference>
<dbReference type="AlphaFoldDB" id="A0A1C6FJG8"/>
<evidence type="ECO:0000256" key="4">
    <source>
        <dbReference type="ARBA" id="ARBA00022801"/>
    </source>
</evidence>
<feature type="short sequence motif" description="Q motif" evidence="8">
    <location>
        <begin position="4"/>
        <end position="32"/>
    </location>
</feature>
<dbReference type="PANTHER" id="PTHR47963:SF8">
    <property type="entry name" value="ATP-DEPENDENT RNA HELICASE DEAD"/>
    <property type="match status" value="1"/>
</dbReference>
<evidence type="ECO:0000256" key="10">
    <source>
        <dbReference type="SAM" id="MobiDB-lite"/>
    </source>
</evidence>
<evidence type="ECO:0000259" key="11">
    <source>
        <dbReference type="PROSITE" id="PS51192"/>
    </source>
</evidence>
<dbReference type="InterPro" id="IPR000629">
    <property type="entry name" value="RNA-helicase_DEAD-box_CS"/>
</dbReference>
<keyword evidence="6 9" id="KW-0067">ATP-binding</keyword>
<dbReference type="GO" id="GO:0003724">
    <property type="term" value="F:RNA helicase activity"/>
    <property type="evidence" value="ECO:0007669"/>
    <property type="project" value="UniProtKB-EC"/>
</dbReference>
<feature type="domain" description="Helicase ATP-binding" evidence="11">
    <location>
        <begin position="35"/>
        <end position="208"/>
    </location>
</feature>
<sequence length="567" mass="63456">MNEILFADLGLSPEVLRAVEEMGFTAATDIQAQSIPLLLAGRDVIGRSQTGTGKTAAFAIPAIEQIETTGELATAVQVLILCPTRELAMQACQEVEKLAVHKPGVRPVAVYGGAPIERQIVKLKRANMVIGTPGRVMDHIRRRTLKLQNIRTVVLDEADEMLNMGFREDIEEILQYVPEQRQTVLFSATMPPPILELTGRFQNDPQMVQINKKQVTLDSIKQLFFEVPMGRKQDALNLVLRYYAPRSTIVFCNTKRMVDELVEYLNDHGFKAVGLHGDMKQSQRTQVMEQFKKGRSTLLIATDVAARGIDVDDLDAVVNYDLPQQSEYYVHRIGRTGRAGKSGKAFSIVSGRRQVFALKDIARATRSQIEQRPVPTPEEIGEARREKQLKKIEKRLAAPEERTMLPVVEQLVEHGYELSDIAAVALEMLFSKDKRVLPQVVRSGMPGPGRDIKGGDRRPVGRIAIDIGRDAHIAPNFLVGAIAERTGLIGKEIGKIEIFDSRSVVEVPLARLDEVVEQMQGCKIAGRATHTRVYTDRPRKDRPRFDDRRSPRPRSRGSRQGFVPKKK</sequence>
<evidence type="ECO:0000313" key="14">
    <source>
        <dbReference type="EMBL" id="SCJ33233.1"/>
    </source>
</evidence>
<evidence type="ECO:0000256" key="1">
    <source>
        <dbReference type="ARBA" id="ARBA00012552"/>
    </source>
</evidence>
<dbReference type="GO" id="GO:0005840">
    <property type="term" value="C:ribosome"/>
    <property type="evidence" value="ECO:0007669"/>
    <property type="project" value="TreeGrafter"/>
</dbReference>
<organism evidence="14">
    <name type="scientific">uncultured Anaerotruncus sp</name>
    <dbReference type="NCBI Taxonomy" id="905011"/>
    <lineage>
        <taxon>Bacteria</taxon>
        <taxon>Bacillati</taxon>
        <taxon>Bacillota</taxon>
        <taxon>Clostridia</taxon>
        <taxon>Eubacteriales</taxon>
        <taxon>Oscillospiraceae</taxon>
        <taxon>Anaerotruncus</taxon>
        <taxon>environmental samples</taxon>
    </lineage>
</organism>
<dbReference type="CDD" id="cd12252">
    <property type="entry name" value="RRM_DbpA"/>
    <property type="match status" value="1"/>
</dbReference>
<dbReference type="PROSITE" id="PS51194">
    <property type="entry name" value="HELICASE_CTER"/>
    <property type="match status" value="1"/>
</dbReference>
<dbReference type="InterPro" id="IPR027417">
    <property type="entry name" value="P-loop_NTPase"/>
</dbReference>
<dbReference type="Pfam" id="PF03880">
    <property type="entry name" value="DbpA"/>
    <property type="match status" value="1"/>
</dbReference>
<dbReference type="InterPro" id="IPR057325">
    <property type="entry name" value="DeaD_dimer"/>
</dbReference>
<evidence type="ECO:0000256" key="3">
    <source>
        <dbReference type="ARBA" id="ARBA00022741"/>
    </source>
</evidence>
<keyword evidence="5 9" id="KW-0347">Helicase</keyword>
<keyword evidence="7" id="KW-0346">Stress response</keyword>
<proteinExistence type="inferred from homology"/>
<dbReference type="CDD" id="cd00268">
    <property type="entry name" value="DEADc"/>
    <property type="match status" value="1"/>
</dbReference>
<dbReference type="InterPro" id="IPR005580">
    <property type="entry name" value="DbpA/CsdA_RNA-bd_dom"/>
</dbReference>
<dbReference type="Pfam" id="PF00271">
    <property type="entry name" value="Helicase_C"/>
    <property type="match status" value="1"/>
</dbReference>